<feature type="transmembrane region" description="Helical" evidence="6">
    <location>
        <begin position="33"/>
        <end position="49"/>
    </location>
</feature>
<reference evidence="8 9" key="1">
    <citation type="submission" date="2018-08" db="EMBL/GenBank/DDBJ databases">
        <title>Diversity &amp; Physiological Properties of Lignin-Decomposing Actinobacteria from Soil.</title>
        <authorList>
            <person name="Roh S.G."/>
            <person name="Kim S.B."/>
        </authorList>
    </citation>
    <scope>NUCLEOTIDE SEQUENCE [LARGE SCALE GENOMIC DNA]</scope>
    <source>
        <strain evidence="8 9">MMS17-GH009</strain>
    </source>
</reference>
<keyword evidence="2 6" id="KW-0812">Transmembrane</keyword>
<feature type="transmembrane region" description="Helical" evidence="6">
    <location>
        <begin position="183"/>
        <end position="200"/>
    </location>
</feature>
<name>A0A372ZXD2_9ACTN</name>
<evidence type="ECO:0000256" key="6">
    <source>
        <dbReference type="SAM" id="Phobius"/>
    </source>
</evidence>
<dbReference type="PANTHER" id="PTHR31310">
    <property type="match status" value="1"/>
</dbReference>
<feature type="region of interest" description="Disordered" evidence="5">
    <location>
        <begin position="332"/>
        <end position="378"/>
    </location>
</feature>
<proteinExistence type="predicted"/>
<evidence type="ECO:0000259" key="7">
    <source>
        <dbReference type="Pfam" id="PF14378"/>
    </source>
</evidence>
<evidence type="ECO:0000313" key="9">
    <source>
        <dbReference type="Proteomes" id="UP000263377"/>
    </source>
</evidence>
<dbReference type="SUPFAM" id="SSF48317">
    <property type="entry name" value="Acid phosphatase/Vanadium-dependent haloperoxidase"/>
    <property type="match status" value="1"/>
</dbReference>
<comment type="subcellular location">
    <subcellularLocation>
        <location evidence="1">Membrane</location>
        <topology evidence="1">Multi-pass membrane protein</topology>
    </subcellularLocation>
</comment>
<feature type="domain" description="Inositolphosphotransferase Aur1/Ipt1" evidence="7">
    <location>
        <begin position="121"/>
        <end position="309"/>
    </location>
</feature>
<feature type="transmembrane region" description="Helical" evidence="6">
    <location>
        <begin position="247"/>
        <end position="265"/>
    </location>
</feature>
<feature type="transmembrane region" description="Helical" evidence="6">
    <location>
        <begin position="90"/>
        <end position="107"/>
    </location>
</feature>
<dbReference type="InterPro" id="IPR036938">
    <property type="entry name" value="PAP2/HPO_sf"/>
</dbReference>
<dbReference type="PANTHER" id="PTHR31310:SF7">
    <property type="entry name" value="PA-PHOSPHATASE RELATED-FAMILY PROTEIN DDB_G0268928"/>
    <property type="match status" value="1"/>
</dbReference>
<dbReference type="Proteomes" id="UP000263377">
    <property type="component" value="Unassembled WGS sequence"/>
</dbReference>
<feature type="region of interest" description="Disordered" evidence="5">
    <location>
        <begin position="1"/>
        <end position="23"/>
    </location>
</feature>
<dbReference type="Pfam" id="PF14378">
    <property type="entry name" value="PAP2_3"/>
    <property type="match status" value="1"/>
</dbReference>
<feature type="transmembrane region" description="Helical" evidence="6">
    <location>
        <begin position="295"/>
        <end position="313"/>
    </location>
</feature>
<feature type="transmembrane region" description="Helical" evidence="6">
    <location>
        <begin position="151"/>
        <end position="171"/>
    </location>
</feature>
<evidence type="ECO:0000256" key="5">
    <source>
        <dbReference type="SAM" id="MobiDB-lite"/>
    </source>
</evidence>
<sequence length="378" mass="41947">MTKTLSPAPHDVRAGQPRPVPPPRPRVTGWSRLRWLAWPLYLTCLLWFLRTEGIPAANDVLFLWLIAALLTGAVHSGHGPRGFLLVLRDWVPVMAVVWTYSLLRGYGAHTPWAPHWLPQLRFDEVLGFGETWTVRLQHALYTAGSPHWYDYAAVAVYLSHFFVVFLLLAVLWRRAHHRFRQLLAAYLTLTFAGFATYLLYPADPPWLVAQEGNLPHLSRVVWEVISVSGLPQADSLLENGSQFANDVAAMPSLHSAYPAMLLFFFWPTAKRWLRAVLVAYPLAMTFTLVYGAEHFIIDVFVGWAYAAAVVFGLRRLRDRRAARASAPLAAPAPVRTEATAEGTTQAPAPVRTEASAEAPAEGTARTEAPAKGTADLAG</sequence>
<evidence type="ECO:0000256" key="3">
    <source>
        <dbReference type="ARBA" id="ARBA00022989"/>
    </source>
</evidence>
<comment type="caution">
    <text evidence="8">The sequence shown here is derived from an EMBL/GenBank/DDBJ whole genome shotgun (WGS) entry which is preliminary data.</text>
</comment>
<dbReference type="InterPro" id="IPR052185">
    <property type="entry name" value="IPC_Synthase-Related"/>
</dbReference>
<accession>A0A372ZXD2</accession>
<keyword evidence="4 6" id="KW-0472">Membrane</keyword>
<dbReference type="AlphaFoldDB" id="A0A372ZXD2"/>
<feature type="transmembrane region" description="Helical" evidence="6">
    <location>
        <begin position="61"/>
        <end position="78"/>
    </location>
</feature>
<dbReference type="InterPro" id="IPR026841">
    <property type="entry name" value="Aur1/Ipt1"/>
</dbReference>
<organism evidence="8 9">
    <name type="scientific">Kitasatospora xanthocidica</name>
    <dbReference type="NCBI Taxonomy" id="83382"/>
    <lineage>
        <taxon>Bacteria</taxon>
        <taxon>Bacillati</taxon>
        <taxon>Actinomycetota</taxon>
        <taxon>Actinomycetes</taxon>
        <taxon>Kitasatosporales</taxon>
        <taxon>Streptomycetaceae</taxon>
        <taxon>Kitasatospora</taxon>
    </lineage>
</organism>
<dbReference type="Gene3D" id="1.20.144.10">
    <property type="entry name" value="Phosphatidic acid phosphatase type 2/haloperoxidase"/>
    <property type="match status" value="1"/>
</dbReference>
<gene>
    <name evidence="8" type="ORF">DR950_22425</name>
</gene>
<feature type="transmembrane region" description="Helical" evidence="6">
    <location>
        <begin position="272"/>
        <end position="289"/>
    </location>
</feature>
<evidence type="ECO:0000256" key="4">
    <source>
        <dbReference type="ARBA" id="ARBA00023136"/>
    </source>
</evidence>
<dbReference type="EMBL" id="QVIG01000001">
    <property type="protein sequence ID" value="RGD60174.1"/>
    <property type="molecule type" value="Genomic_DNA"/>
</dbReference>
<dbReference type="RefSeq" id="WP_117488262.1">
    <property type="nucleotide sequence ID" value="NZ_QVIG01000001.1"/>
</dbReference>
<evidence type="ECO:0000313" key="8">
    <source>
        <dbReference type="EMBL" id="RGD60174.1"/>
    </source>
</evidence>
<evidence type="ECO:0000256" key="2">
    <source>
        <dbReference type="ARBA" id="ARBA00022692"/>
    </source>
</evidence>
<keyword evidence="3 6" id="KW-1133">Transmembrane helix</keyword>
<dbReference type="GO" id="GO:0016020">
    <property type="term" value="C:membrane"/>
    <property type="evidence" value="ECO:0007669"/>
    <property type="project" value="UniProtKB-SubCell"/>
</dbReference>
<protein>
    <submittedName>
        <fullName evidence="8">Inositol phosphorylceramide synthase</fullName>
    </submittedName>
</protein>
<dbReference type="CDD" id="cd03386">
    <property type="entry name" value="PAP2_Aur1_like"/>
    <property type="match status" value="1"/>
</dbReference>
<keyword evidence="9" id="KW-1185">Reference proteome</keyword>
<evidence type="ECO:0000256" key="1">
    <source>
        <dbReference type="ARBA" id="ARBA00004141"/>
    </source>
</evidence>